<evidence type="ECO:0000313" key="6">
    <source>
        <dbReference type="EMBL" id="KAH7306763.1"/>
    </source>
</evidence>
<dbReference type="Gene3D" id="1.10.238.10">
    <property type="entry name" value="EF-hand"/>
    <property type="match status" value="2"/>
</dbReference>
<dbReference type="OrthoDB" id="1747078at2759"/>
<feature type="domain" description="EF-hand" evidence="5">
    <location>
        <begin position="69"/>
        <end position="104"/>
    </location>
</feature>
<dbReference type="PANTHER" id="PTHR23048">
    <property type="entry name" value="MYOSIN LIGHT CHAIN 1, 3"/>
    <property type="match status" value="1"/>
</dbReference>
<feature type="domain" description="EF-hand" evidence="5">
    <location>
        <begin position="106"/>
        <end position="141"/>
    </location>
</feature>
<keyword evidence="7" id="KW-1185">Reference proteome</keyword>
<evidence type="ECO:0000313" key="7">
    <source>
        <dbReference type="Proteomes" id="UP000825935"/>
    </source>
</evidence>
<dbReference type="InterPro" id="IPR050230">
    <property type="entry name" value="CALM/Myosin/TropC-like"/>
</dbReference>
<accession>A0A8T2S5N7</accession>
<dbReference type="GO" id="GO:0016460">
    <property type="term" value="C:myosin II complex"/>
    <property type="evidence" value="ECO:0007669"/>
    <property type="project" value="TreeGrafter"/>
</dbReference>
<dbReference type="PROSITE" id="PS00018">
    <property type="entry name" value="EF_HAND_1"/>
    <property type="match status" value="2"/>
</dbReference>
<dbReference type="InterPro" id="IPR011992">
    <property type="entry name" value="EF-hand-dom_pair"/>
</dbReference>
<dbReference type="SUPFAM" id="SSF47473">
    <property type="entry name" value="EF-hand"/>
    <property type="match status" value="1"/>
</dbReference>
<organism evidence="6 7">
    <name type="scientific">Ceratopteris richardii</name>
    <name type="common">Triangle waterfern</name>
    <dbReference type="NCBI Taxonomy" id="49495"/>
    <lineage>
        <taxon>Eukaryota</taxon>
        <taxon>Viridiplantae</taxon>
        <taxon>Streptophyta</taxon>
        <taxon>Embryophyta</taxon>
        <taxon>Tracheophyta</taxon>
        <taxon>Polypodiopsida</taxon>
        <taxon>Polypodiidae</taxon>
        <taxon>Polypodiales</taxon>
        <taxon>Pteridineae</taxon>
        <taxon>Pteridaceae</taxon>
        <taxon>Parkerioideae</taxon>
        <taxon>Ceratopteris</taxon>
    </lineage>
</organism>
<sequence length="173" mass="19377">MLPRKNLEELAAVRIQAAFHAYLARRTLRTLKALARLQALTQGQVGQRQATTTMRCMQALVRAQAAANPTEAELQDMINEVDSDGNGTIDFVEFLNLIARKMKDTESEEELKETFRVFDKDQNGFISAAELRHVMTNLGEKLRDDEVDEMIREADVDGVGLFYSKNGATSLAL</sequence>
<protein>
    <recommendedName>
        <fullName evidence="5">EF-hand domain-containing protein</fullName>
    </recommendedName>
</protein>
<dbReference type="PROSITE" id="PS50222">
    <property type="entry name" value="EF_HAND_2"/>
    <property type="match status" value="2"/>
</dbReference>
<dbReference type="AlphaFoldDB" id="A0A8T2S5N7"/>
<dbReference type="FunFam" id="1.10.238.10:FF:000001">
    <property type="entry name" value="Calmodulin 1"/>
    <property type="match status" value="1"/>
</dbReference>
<evidence type="ECO:0000256" key="4">
    <source>
        <dbReference type="ARBA" id="ARBA00022837"/>
    </source>
</evidence>
<dbReference type="Proteomes" id="UP000825935">
    <property type="component" value="Chromosome 22"/>
</dbReference>
<dbReference type="EMBL" id="CM035427">
    <property type="protein sequence ID" value="KAH7306763.1"/>
    <property type="molecule type" value="Genomic_DNA"/>
</dbReference>
<dbReference type="CDD" id="cd00051">
    <property type="entry name" value="EFh"/>
    <property type="match status" value="1"/>
</dbReference>
<dbReference type="InterPro" id="IPR002048">
    <property type="entry name" value="EF_hand_dom"/>
</dbReference>
<comment type="similarity">
    <text evidence="1">Belongs to the calmodulin family.</text>
</comment>
<dbReference type="Pfam" id="PF13499">
    <property type="entry name" value="EF-hand_7"/>
    <property type="match status" value="1"/>
</dbReference>
<name>A0A8T2S5N7_CERRI</name>
<dbReference type="PANTHER" id="PTHR23048:SF53">
    <property type="entry name" value="CALMODULIN"/>
    <property type="match status" value="1"/>
</dbReference>
<evidence type="ECO:0000259" key="5">
    <source>
        <dbReference type="PROSITE" id="PS50222"/>
    </source>
</evidence>
<gene>
    <name evidence="6" type="ORF">KP509_22G028700</name>
</gene>
<reference evidence="6" key="1">
    <citation type="submission" date="2021-08" db="EMBL/GenBank/DDBJ databases">
        <title>WGS assembly of Ceratopteris richardii.</title>
        <authorList>
            <person name="Marchant D.B."/>
            <person name="Chen G."/>
            <person name="Jenkins J."/>
            <person name="Shu S."/>
            <person name="Leebens-Mack J."/>
            <person name="Grimwood J."/>
            <person name="Schmutz J."/>
            <person name="Soltis P."/>
            <person name="Soltis D."/>
            <person name="Chen Z.-H."/>
        </authorList>
    </citation>
    <scope>NUCLEOTIDE SEQUENCE</scope>
    <source>
        <strain evidence="6">Whitten #5841</strain>
        <tissue evidence="6">Leaf</tissue>
    </source>
</reference>
<comment type="caution">
    <text evidence="6">The sequence shown here is derived from an EMBL/GenBank/DDBJ whole genome shotgun (WGS) entry which is preliminary data.</text>
</comment>
<proteinExistence type="inferred from homology"/>
<dbReference type="InterPro" id="IPR018247">
    <property type="entry name" value="EF_Hand_1_Ca_BS"/>
</dbReference>
<dbReference type="PROSITE" id="PS50096">
    <property type="entry name" value="IQ"/>
    <property type="match status" value="1"/>
</dbReference>
<keyword evidence="2" id="KW-0479">Metal-binding</keyword>
<evidence type="ECO:0000256" key="1">
    <source>
        <dbReference type="ARBA" id="ARBA00009763"/>
    </source>
</evidence>
<dbReference type="SMART" id="SM00054">
    <property type="entry name" value="EFh"/>
    <property type="match status" value="2"/>
</dbReference>
<evidence type="ECO:0000256" key="3">
    <source>
        <dbReference type="ARBA" id="ARBA00022737"/>
    </source>
</evidence>
<evidence type="ECO:0000256" key="2">
    <source>
        <dbReference type="ARBA" id="ARBA00022723"/>
    </source>
</evidence>
<keyword evidence="3" id="KW-0677">Repeat</keyword>
<dbReference type="Pfam" id="PF13833">
    <property type="entry name" value="EF-hand_8"/>
    <property type="match status" value="1"/>
</dbReference>
<dbReference type="GO" id="GO:0005509">
    <property type="term" value="F:calcium ion binding"/>
    <property type="evidence" value="ECO:0007669"/>
    <property type="project" value="InterPro"/>
</dbReference>
<keyword evidence="4" id="KW-0106">Calcium</keyword>